<dbReference type="PROSITE" id="PS51186">
    <property type="entry name" value="GNAT"/>
    <property type="match status" value="1"/>
</dbReference>
<keyword evidence="2" id="KW-0472">Membrane</keyword>
<dbReference type="InterPro" id="IPR016181">
    <property type="entry name" value="Acyl_CoA_acyltransferase"/>
</dbReference>
<dbReference type="PANTHER" id="PTHR13947:SF6">
    <property type="entry name" value="N-ACETYLTRANSFERASE 8 (GCN5-RELATED) FAMILY MEMBER 4-RELATED"/>
    <property type="match status" value="1"/>
</dbReference>
<name>A0A8C6HA39_MUSSI</name>
<dbReference type="Proteomes" id="UP000694415">
    <property type="component" value="Unplaced"/>
</dbReference>
<dbReference type="AlphaFoldDB" id="A0A8C6HA39"/>
<keyword evidence="5" id="KW-1185">Reference proteome</keyword>
<feature type="transmembrane region" description="Helical" evidence="2">
    <location>
        <begin position="68"/>
        <end position="86"/>
    </location>
</feature>
<dbReference type="CDD" id="cd04301">
    <property type="entry name" value="NAT_SF"/>
    <property type="match status" value="1"/>
</dbReference>
<accession>A0A8C6HA39</accession>
<evidence type="ECO:0000256" key="2">
    <source>
        <dbReference type="SAM" id="Phobius"/>
    </source>
</evidence>
<dbReference type="GO" id="GO:0008080">
    <property type="term" value="F:N-acetyltransferase activity"/>
    <property type="evidence" value="ECO:0007669"/>
    <property type="project" value="InterPro"/>
</dbReference>
<dbReference type="Ensembl" id="ENSMSIT00000023453.1">
    <property type="protein sequence ID" value="ENSMSIP00000018564.1"/>
    <property type="gene ID" value="ENSMSIG00000015823.1"/>
</dbReference>
<evidence type="ECO:0000313" key="5">
    <source>
        <dbReference type="Proteomes" id="UP000694415"/>
    </source>
</evidence>
<sequence>MAAYHIRQYQEKDHKRVLELFSSGMKELIPAAIRQMLTLPHSLLLLPGVPVTIVLMSGSWLLATLYSFLFLLCLWLIFWISCRNYVAKSLQADLADITKSYLNAHGSFWVAESGDQVVGMVGAQPVKNPPLGKKQMQLFRLSVSSQHRGQGIAKALVRTVLQFARDQGYSDVVLETGSVQHSAQALYQAMGFQKTGQYFVSISKKLMGLSILQFSYSLPFASGPGYSGKYFKKGPIPC</sequence>
<dbReference type="GeneTree" id="ENSGT00950000182932"/>
<dbReference type="PANTHER" id="PTHR13947">
    <property type="entry name" value="GNAT FAMILY N-ACETYLTRANSFERASE"/>
    <property type="match status" value="1"/>
</dbReference>
<dbReference type="Gene3D" id="3.40.630.30">
    <property type="match status" value="1"/>
</dbReference>
<evidence type="ECO:0000313" key="4">
    <source>
        <dbReference type="Ensembl" id="ENSMSIP00000018564.1"/>
    </source>
</evidence>
<organism evidence="4 5">
    <name type="scientific">Mus spicilegus</name>
    <name type="common">Mound-building mouse</name>
    <dbReference type="NCBI Taxonomy" id="10103"/>
    <lineage>
        <taxon>Eukaryota</taxon>
        <taxon>Metazoa</taxon>
        <taxon>Chordata</taxon>
        <taxon>Craniata</taxon>
        <taxon>Vertebrata</taxon>
        <taxon>Euteleostomi</taxon>
        <taxon>Mammalia</taxon>
        <taxon>Eutheria</taxon>
        <taxon>Euarchontoglires</taxon>
        <taxon>Glires</taxon>
        <taxon>Rodentia</taxon>
        <taxon>Myomorpha</taxon>
        <taxon>Muroidea</taxon>
        <taxon>Muridae</taxon>
        <taxon>Murinae</taxon>
        <taxon>Mus</taxon>
        <taxon>Mus</taxon>
    </lineage>
</organism>
<keyword evidence="1" id="KW-0808">Transferase</keyword>
<protein>
    <submittedName>
        <fullName evidence="4">N-acetyltransferase 8 (GCN5-related) family member 2</fullName>
    </submittedName>
</protein>
<dbReference type="Pfam" id="PF00583">
    <property type="entry name" value="Acetyltransf_1"/>
    <property type="match status" value="1"/>
</dbReference>
<keyword evidence="2" id="KW-1133">Transmembrane helix</keyword>
<keyword evidence="2" id="KW-0812">Transmembrane</keyword>
<dbReference type="SUPFAM" id="SSF55729">
    <property type="entry name" value="Acyl-CoA N-acyltransferases (Nat)"/>
    <property type="match status" value="1"/>
</dbReference>
<evidence type="ECO:0000256" key="1">
    <source>
        <dbReference type="ARBA" id="ARBA00022679"/>
    </source>
</evidence>
<reference evidence="4" key="1">
    <citation type="submission" date="2025-08" db="UniProtKB">
        <authorList>
            <consortium name="Ensembl"/>
        </authorList>
    </citation>
    <scope>IDENTIFICATION</scope>
</reference>
<proteinExistence type="predicted"/>
<dbReference type="InterPro" id="IPR000182">
    <property type="entry name" value="GNAT_dom"/>
</dbReference>
<feature type="domain" description="N-acetyltransferase" evidence="3">
    <location>
        <begin position="69"/>
        <end position="212"/>
    </location>
</feature>
<reference evidence="4" key="2">
    <citation type="submission" date="2025-09" db="UniProtKB">
        <authorList>
            <consortium name="Ensembl"/>
        </authorList>
    </citation>
    <scope>IDENTIFICATION</scope>
</reference>
<evidence type="ECO:0000259" key="3">
    <source>
        <dbReference type="PROSITE" id="PS51186"/>
    </source>
</evidence>
<feature type="transmembrane region" description="Helical" evidence="2">
    <location>
        <begin position="43"/>
        <end position="62"/>
    </location>
</feature>
<dbReference type="InterPro" id="IPR050769">
    <property type="entry name" value="NAT_camello-type"/>
</dbReference>